<feature type="transmembrane region" description="Helical" evidence="1">
    <location>
        <begin position="98"/>
        <end position="122"/>
    </location>
</feature>
<keyword evidence="3" id="KW-1185">Reference proteome</keyword>
<protein>
    <submittedName>
        <fullName evidence="2">Uncharacterized protein</fullName>
    </submittedName>
</protein>
<organism evidence="2 3">
    <name type="scientific">Actinoplanes digitatis</name>
    <dbReference type="NCBI Taxonomy" id="1868"/>
    <lineage>
        <taxon>Bacteria</taxon>
        <taxon>Bacillati</taxon>
        <taxon>Actinomycetota</taxon>
        <taxon>Actinomycetes</taxon>
        <taxon>Micromonosporales</taxon>
        <taxon>Micromonosporaceae</taxon>
        <taxon>Actinoplanes</taxon>
    </lineage>
</organism>
<dbReference type="AlphaFoldDB" id="A0A7W7MNA5"/>
<gene>
    <name evidence="2" type="ORF">BJ971_001347</name>
</gene>
<name>A0A7W7MNA5_9ACTN</name>
<feature type="transmembrane region" description="Helical" evidence="1">
    <location>
        <begin position="71"/>
        <end position="92"/>
    </location>
</feature>
<evidence type="ECO:0000313" key="2">
    <source>
        <dbReference type="EMBL" id="MBB4760791.1"/>
    </source>
</evidence>
<keyword evidence="1" id="KW-0472">Membrane</keyword>
<accession>A0A7W7MNA5</accession>
<comment type="caution">
    <text evidence="2">The sequence shown here is derived from an EMBL/GenBank/DDBJ whole genome shotgun (WGS) entry which is preliminary data.</text>
</comment>
<keyword evidence="1" id="KW-0812">Transmembrane</keyword>
<dbReference type="Proteomes" id="UP000578112">
    <property type="component" value="Unassembled WGS sequence"/>
</dbReference>
<dbReference type="RefSeq" id="WP_184990813.1">
    <property type="nucleotide sequence ID" value="NZ_BOMK01000092.1"/>
</dbReference>
<proteinExistence type="predicted"/>
<dbReference type="EMBL" id="JACHNH010000001">
    <property type="protein sequence ID" value="MBB4760791.1"/>
    <property type="molecule type" value="Genomic_DNA"/>
</dbReference>
<sequence>MDVWLAGSTVAQLTPPPESIIDGDPAATVVRICCLRREGMSGLEVSVAVDEATAGRFTRACLLETIWKQRVLPAILLVLALTVVGFVIDAVINDSELLGVFLLLAFVLAGVTFGGRFALILLRSRHHPKLLNNSDVLIRDVDPSTARRWADLNPAGAITIRN</sequence>
<keyword evidence="1" id="KW-1133">Transmembrane helix</keyword>
<evidence type="ECO:0000313" key="3">
    <source>
        <dbReference type="Proteomes" id="UP000578112"/>
    </source>
</evidence>
<reference evidence="2 3" key="1">
    <citation type="submission" date="2020-08" db="EMBL/GenBank/DDBJ databases">
        <title>Sequencing the genomes of 1000 actinobacteria strains.</title>
        <authorList>
            <person name="Klenk H.-P."/>
        </authorList>
    </citation>
    <scope>NUCLEOTIDE SEQUENCE [LARGE SCALE GENOMIC DNA]</scope>
    <source>
        <strain evidence="2 3">DSM 43149</strain>
    </source>
</reference>
<evidence type="ECO:0000256" key="1">
    <source>
        <dbReference type="SAM" id="Phobius"/>
    </source>
</evidence>